<proteinExistence type="predicted"/>
<dbReference type="EMBL" id="JBEAAL010000001">
    <property type="protein sequence ID" value="MEQ1403594.1"/>
    <property type="molecule type" value="Genomic_DNA"/>
</dbReference>
<organism evidence="1 2">
    <name type="scientific">Neorhizobium phenanthreniclasticum</name>
    <dbReference type="NCBI Taxonomy" id="3157917"/>
    <lineage>
        <taxon>Bacteria</taxon>
        <taxon>Pseudomonadati</taxon>
        <taxon>Pseudomonadota</taxon>
        <taxon>Alphaproteobacteria</taxon>
        <taxon>Hyphomicrobiales</taxon>
        <taxon>Rhizobiaceae</taxon>
        <taxon>Rhizobium/Agrobacterium group</taxon>
        <taxon>Neorhizobium</taxon>
    </lineage>
</organism>
<evidence type="ECO:0000313" key="2">
    <source>
        <dbReference type="Proteomes" id="UP001496627"/>
    </source>
</evidence>
<name>A0ABV0LXX2_9HYPH</name>
<reference evidence="1 2" key="1">
    <citation type="submission" date="2024-05" db="EMBL/GenBank/DDBJ databases">
        <title>Neorhizobium sp. Rsf11, a plant growth promoting and heavy metal resistant PAH-degrader.</title>
        <authorList>
            <person name="Golubev S.N."/>
            <person name="Muratova A.Y."/>
            <person name="Markelova M.I."/>
        </authorList>
    </citation>
    <scope>NUCLEOTIDE SEQUENCE [LARGE SCALE GENOMIC DNA]</scope>
    <source>
        <strain evidence="1 2">Rsf11</strain>
    </source>
</reference>
<comment type="caution">
    <text evidence="1">The sequence shown here is derived from an EMBL/GenBank/DDBJ whole genome shotgun (WGS) entry which is preliminary data.</text>
</comment>
<dbReference type="RefSeq" id="WP_348862005.1">
    <property type="nucleotide sequence ID" value="NZ_JBEAAL010000001.1"/>
</dbReference>
<sequence>MSEPLVPNMNCANFILPYPEEIAKRTGSSGMIFSIRELYLLLARQVDDTDPQEAATLREIADYYPDVDGGELVERDSRGNMVGDANDWDELTDEQKIHRGNANAAIATLDWLRHELEKAIYDYDTDDDVTRVRRELSEISL</sequence>
<gene>
    <name evidence="1" type="ORF">ABK249_01495</name>
</gene>
<dbReference type="Proteomes" id="UP001496627">
    <property type="component" value="Unassembled WGS sequence"/>
</dbReference>
<accession>A0ABV0LXX2</accession>
<keyword evidence="2" id="KW-1185">Reference proteome</keyword>
<evidence type="ECO:0000313" key="1">
    <source>
        <dbReference type="EMBL" id="MEQ1403594.1"/>
    </source>
</evidence>
<protein>
    <submittedName>
        <fullName evidence="1">Uncharacterized protein</fullName>
    </submittedName>
</protein>